<keyword evidence="2" id="KW-1185">Reference proteome</keyword>
<name>S5VZV0_9CAUD</name>
<sequence>MSLSRSSYEDQVVAFLAATLKESNACLLLSDPRQEKMYEAVLRRLKSVDGHLSHSLFGMFPETPWSEVVIIHSGFDPNLLQEVANGDHVQRIIYIAEFGDLGSGKYMDTVIDKRDLRSPSVDVVFAFYTKCSSYTQPPISSEELHAMHCRIGATRQ</sequence>
<gene>
    <name evidence="1" type="ORF">PaBG_00302</name>
</gene>
<organism evidence="1 2">
    <name type="scientific">Pseudomonas phage PaBG</name>
    <dbReference type="NCBI Taxonomy" id="1335230"/>
    <lineage>
        <taxon>Viruses</taxon>
        <taxon>Duplodnaviria</taxon>
        <taxon>Heunggongvirae</taxon>
        <taxon>Uroviricota</taxon>
        <taxon>Caudoviricetes</taxon>
        <taxon>Baikalvirus</taxon>
        <taxon>Baikalvirus PaBG</taxon>
    </lineage>
</organism>
<protein>
    <submittedName>
        <fullName evidence="1">Uncharacterized protein</fullName>
    </submittedName>
</protein>
<dbReference type="KEGG" id="vg:16574987"/>
<reference evidence="1 2" key="1">
    <citation type="journal article" date="2014" name="Genome Announc.">
        <title>Complete Genome Sequence of the Novel Giant Pseudomonas Phage PaBG.</title>
        <authorList>
            <person name="Sykilinda N.N."/>
            <person name="Bondar A.A."/>
            <person name="Gorshkova A.S."/>
            <person name="Kurochkina L.P."/>
            <person name="Kulikov E.E."/>
            <person name="Shneider M.M."/>
            <person name="Kadykov V.A."/>
            <person name="Solovjeva N.V."/>
            <person name="Kabilov M.R."/>
            <person name="Mesyanzhinov V.V."/>
            <person name="Vlassov V.V."/>
            <person name="Drukker V.V."/>
            <person name="Miroshnikov K.A."/>
        </authorList>
    </citation>
    <scope>NUCLEOTIDE SEQUENCE [LARGE SCALE GENOMIC DNA]</scope>
</reference>
<evidence type="ECO:0000313" key="2">
    <source>
        <dbReference type="Proteomes" id="UP000015545"/>
    </source>
</evidence>
<proteinExistence type="predicted"/>
<evidence type="ECO:0000313" key="1">
    <source>
        <dbReference type="EMBL" id="AGS82185.1"/>
    </source>
</evidence>
<accession>S5VZV0</accession>
<dbReference type="Proteomes" id="UP000015545">
    <property type="component" value="Segment"/>
</dbReference>
<dbReference type="EMBL" id="KF147891">
    <property type="protein sequence ID" value="AGS82185.1"/>
    <property type="molecule type" value="Genomic_DNA"/>
</dbReference>